<feature type="compositionally biased region" description="Basic and acidic residues" evidence="1">
    <location>
        <begin position="129"/>
        <end position="145"/>
    </location>
</feature>
<accession>A0A9X9LVW9</accession>
<evidence type="ECO:0000313" key="2">
    <source>
        <dbReference type="EMBL" id="VCW97613.1"/>
    </source>
</evidence>
<keyword evidence="3" id="KW-1185">Reference proteome</keyword>
<dbReference type="AlphaFoldDB" id="A0A9X9LVW9"/>
<evidence type="ECO:0000313" key="3">
    <source>
        <dbReference type="Proteomes" id="UP000269945"/>
    </source>
</evidence>
<name>A0A9X9LVW9_GULGU</name>
<sequence length="145" mass="15321">MAGLITSGPWGPKPFADLPMPRERAMKELEAPHRHVLCTVRGPFQNSDSPVLTPRCESPDEGPRALAADGSGHLYLPPQLPAGLCFCAALRCGCTVGDTGLEDLCLLPCLSPVLPGLLPGEDGQAPPEGGREHEKSQISHHDSAK</sequence>
<protein>
    <submittedName>
        <fullName evidence="2">Uncharacterized protein</fullName>
    </submittedName>
</protein>
<dbReference type="EMBL" id="CYRY02022425">
    <property type="protein sequence ID" value="VCW97613.1"/>
    <property type="molecule type" value="Genomic_DNA"/>
</dbReference>
<gene>
    <name evidence="2" type="ORF">BN2614_LOCUS2</name>
</gene>
<organism evidence="2 3">
    <name type="scientific">Gulo gulo</name>
    <name type="common">Wolverine</name>
    <name type="synonym">Gluton</name>
    <dbReference type="NCBI Taxonomy" id="48420"/>
    <lineage>
        <taxon>Eukaryota</taxon>
        <taxon>Metazoa</taxon>
        <taxon>Chordata</taxon>
        <taxon>Craniata</taxon>
        <taxon>Vertebrata</taxon>
        <taxon>Euteleostomi</taxon>
        <taxon>Mammalia</taxon>
        <taxon>Eutheria</taxon>
        <taxon>Laurasiatheria</taxon>
        <taxon>Carnivora</taxon>
        <taxon>Caniformia</taxon>
        <taxon>Musteloidea</taxon>
        <taxon>Mustelidae</taxon>
        <taxon>Guloninae</taxon>
        <taxon>Gulo</taxon>
    </lineage>
</organism>
<proteinExistence type="predicted"/>
<reference evidence="2 3" key="1">
    <citation type="submission" date="2018-10" db="EMBL/GenBank/DDBJ databases">
        <authorList>
            <person name="Ekblom R."/>
            <person name="Jareborg N."/>
        </authorList>
    </citation>
    <scope>NUCLEOTIDE SEQUENCE [LARGE SCALE GENOMIC DNA]</scope>
    <source>
        <tissue evidence="2">Muscle</tissue>
    </source>
</reference>
<comment type="caution">
    <text evidence="2">The sequence shown here is derived from an EMBL/GenBank/DDBJ whole genome shotgun (WGS) entry which is preliminary data.</text>
</comment>
<dbReference type="Proteomes" id="UP000269945">
    <property type="component" value="Unassembled WGS sequence"/>
</dbReference>
<feature type="region of interest" description="Disordered" evidence="1">
    <location>
        <begin position="119"/>
        <end position="145"/>
    </location>
</feature>
<evidence type="ECO:0000256" key="1">
    <source>
        <dbReference type="SAM" id="MobiDB-lite"/>
    </source>
</evidence>